<dbReference type="InterPro" id="IPR035595">
    <property type="entry name" value="UDP_glycos_trans_CS"/>
</dbReference>
<dbReference type="PANTHER" id="PTHR48045">
    <property type="entry name" value="UDP-GLYCOSYLTRANSFERASE 72B1"/>
    <property type="match status" value="1"/>
</dbReference>
<keyword evidence="3" id="KW-0328">Glycosyltransferase</keyword>
<dbReference type="GO" id="GO:0008194">
    <property type="term" value="F:UDP-glycosyltransferase activity"/>
    <property type="evidence" value="ECO:0007669"/>
    <property type="project" value="InterPro"/>
</dbReference>
<dbReference type="AlphaFoldDB" id="A0AAN9SW44"/>
<organism evidence="4 5">
    <name type="scientific">Psophocarpus tetragonolobus</name>
    <name type="common">Winged bean</name>
    <name type="synonym">Dolichos tetragonolobus</name>
    <dbReference type="NCBI Taxonomy" id="3891"/>
    <lineage>
        <taxon>Eukaryota</taxon>
        <taxon>Viridiplantae</taxon>
        <taxon>Streptophyta</taxon>
        <taxon>Embryophyta</taxon>
        <taxon>Tracheophyta</taxon>
        <taxon>Spermatophyta</taxon>
        <taxon>Magnoliopsida</taxon>
        <taxon>eudicotyledons</taxon>
        <taxon>Gunneridae</taxon>
        <taxon>Pentapetalae</taxon>
        <taxon>rosids</taxon>
        <taxon>fabids</taxon>
        <taxon>Fabales</taxon>
        <taxon>Fabaceae</taxon>
        <taxon>Papilionoideae</taxon>
        <taxon>50 kb inversion clade</taxon>
        <taxon>NPAAA clade</taxon>
        <taxon>indigoferoid/millettioid clade</taxon>
        <taxon>Phaseoleae</taxon>
        <taxon>Psophocarpus</taxon>
    </lineage>
</organism>
<comment type="similarity">
    <text evidence="1 3">Belongs to the UDP-glycosyltransferase family.</text>
</comment>
<comment type="caution">
    <text evidence="4">The sequence shown here is derived from an EMBL/GenBank/DDBJ whole genome shotgun (WGS) entry which is preliminary data.</text>
</comment>
<evidence type="ECO:0000313" key="5">
    <source>
        <dbReference type="Proteomes" id="UP001386955"/>
    </source>
</evidence>
<keyword evidence="5" id="KW-1185">Reference proteome</keyword>
<evidence type="ECO:0000256" key="3">
    <source>
        <dbReference type="RuleBase" id="RU003718"/>
    </source>
</evidence>
<gene>
    <name evidence="4" type="ORF">VNO78_08464</name>
</gene>
<dbReference type="Proteomes" id="UP001386955">
    <property type="component" value="Unassembled WGS sequence"/>
</dbReference>
<sequence>MILFYLKRKLDIWPSVPSTRTLKPLSKSFALLPPPIPWDLGRPAPLGIRESGADTSKSKLPCGYKDLVKDKGLIMTWCNQLELLAHQATNCFVTHCGFNSTLESLCLGVPVVCLPQWTDQSTNAKFLEAIWEVGVWLKEDEKEIVRKQEFVMSLKVVMEGERSQEIRRNANKWKKVGQGGSSDNLINNFVYHLTNA</sequence>
<name>A0AAN9SW44_PSOTE</name>
<keyword evidence="2 3" id="KW-0808">Transferase</keyword>
<protein>
    <recommendedName>
        <fullName evidence="6">UDP-glycosyltransferases domain-containing protein</fullName>
    </recommendedName>
</protein>
<dbReference type="SUPFAM" id="SSF53756">
    <property type="entry name" value="UDP-Glycosyltransferase/glycogen phosphorylase"/>
    <property type="match status" value="1"/>
</dbReference>
<dbReference type="Pfam" id="PF00201">
    <property type="entry name" value="UDPGT"/>
    <property type="match status" value="1"/>
</dbReference>
<dbReference type="PROSITE" id="PS00375">
    <property type="entry name" value="UDPGT"/>
    <property type="match status" value="1"/>
</dbReference>
<evidence type="ECO:0000256" key="1">
    <source>
        <dbReference type="ARBA" id="ARBA00009995"/>
    </source>
</evidence>
<reference evidence="4 5" key="1">
    <citation type="submission" date="2024-01" db="EMBL/GenBank/DDBJ databases">
        <title>The genomes of 5 underutilized Papilionoideae crops provide insights into root nodulation and disease resistanc.</title>
        <authorList>
            <person name="Jiang F."/>
        </authorList>
    </citation>
    <scope>NUCLEOTIDE SEQUENCE [LARGE SCALE GENOMIC DNA]</scope>
    <source>
        <strain evidence="4">DUOXIRENSHENG_FW03</strain>
        <tissue evidence="4">Leaves</tissue>
    </source>
</reference>
<dbReference type="Gene3D" id="3.40.50.2000">
    <property type="entry name" value="Glycogen Phosphorylase B"/>
    <property type="match status" value="1"/>
</dbReference>
<dbReference type="EMBL" id="JAYMYS010000002">
    <property type="protein sequence ID" value="KAK7406830.1"/>
    <property type="molecule type" value="Genomic_DNA"/>
</dbReference>
<evidence type="ECO:0000313" key="4">
    <source>
        <dbReference type="EMBL" id="KAK7406830.1"/>
    </source>
</evidence>
<dbReference type="InterPro" id="IPR002213">
    <property type="entry name" value="UDP_glucos_trans"/>
</dbReference>
<accession>A0AAN9SW44</accession>
<evidence type="ECO:0000256" key="2">
    <source>
        <dbReference type="ARBA" id="ARBA00022679"/>
    </source>
</evidence>
<dbReference type="CDD" id="cd03784">
    <property type="entry name" value="GT1_Gtf-like"/>
    <property type="match status" value="1"/>
</dbReference>
<evidence type="ECO:0008006" key="6">
    <source>
        <dbReference type="Google" id="ProtNLM"/>
    </source>
</evidence>
<proteinExistence type="inferred from homology"/>
<dbReference type="PANTHER" id="PTHR48045:SF26">
    <property type="entry name" value="UDP-GLYCOSYLTRANSFERASE 74E2-LIKE"/>
    <property type="match status" value="1"/>
</dbReference>